<dbReference type="InterPro" id="IPR053139">
    <property type="entry name" value="Surface_bspA-like"/>
</dbReference>
<comment type="subcellular location">
    <subcellularLocation>
        <location evidence="1">Cell envelope</location>
    </subcellularLocation>
</comment>
<name>A0A6J6K1L3_9ZZZZ</name>
<dbReference type="Gene3D" id="2.60.40.4270">
    <property type="entry name" value="Listeria-Bacteroides repeat domain"/>
    <property type="match status" value="1"/>
</dbReference>
<reference evidence="2" key="1">
    <citation type="submission" date="2020-05" db="EMBL/GenBank/DDBJ databases">
        <authorList>
            <person name="Chiriac C."/>
            <person name="Salcher M."/>
            <person name="Ghai R."/>
            <person name="Kavagutti S V."/>
        </authorList>
    </citation>
    <scope>NUCLEOTIDE SEQUENCE</scope>
</reference>
<dbReference type="Pfam" id="PF09479">
    <property type="entry name" value="Flg_new"/>
    <property type="match status" value="1"/>
</dbReference>
<dbReference type="GO" id="GO:0030313">
    <property type="term" value="C:cell envelope"/>
    <property type="evidence" value="ECO:0007669"/>
    <property type="project" value="UniProtKB-SubCell"/>
</dbReference>
<dbReference type="InterPro" id="IPR013378">
    <property type="entry name" value="InlB-like_B-rpt"/>
</dbReference>
<accession>A0A6J6K1L3</accession>
<proteinExistence type="predicted"/>
<dbReference type="InterPro" id="IPR032675">
    <property type="entry name" value="LRR_dom_sf"/>
</dbReference>
<dbReference type="EMBL" id="CAEZWD010000014">
    <property type="protein sequence ID" value="CAB4643232.1"/>
    <property type="molecule type" value="Genomic_DNA"/>
</dbReference>
<dbReference type="InterPro" id="IPR042229">
    <property type="entry name" value="Listeria/Bacterioides_rpt_sf"/>
</dbReference>
<dbReference type="Pfam" id="PF13306">
    <property type="entry name" value="LRR_5"/>
    <property type="match status" value="1"/>
</dbReference>
<protein>
    <submittedName>
        <fullName evidence="2">Unannotated protein</fullName>
    </submittedName>
</protein>
<dbReference type="PANTHER" id="PTHR45661">
    <property type="entry name" value="SURFACE ANTIGEN"/>
    <property type="match status" value="1"/>
</dbReference>
<dbReference type="Gene3D" id="3.80.10.10">
    <property type="entry name" value="Ribonuclease Inhibitor"/>
    <property type="match status" value="1"/>
</dbReference>
<dbReference type="PANTHER" id="PTHR45661:SF3">
    <property type="entry name" value="IG-LIKE DOMAIN-CONTAINING PROTEIN"/>
    <property type="match status" value="1"/>
</dbReference>
<organism evidence="2">
    <name type="scientific">freshwater metagenome</name>
    <dbReference type="NCBI Taxonomy" id="449393"/>
    <lineage>
        <taxon>unclassified sequences</taxon>
        <taxon>metagenomes</taxon>
        <taxon>ecological metagenomes</taxon>
    </lineage>
</organism>
<dbReference type="InterPro" id="IPR026906">
    <property type="entry name" value="LRR_5"/>
</dbReference>
<evidence type="ECO:0000256" key="1">
    <source>
        <dbReference type="ARBA" id="ARBA00004196"/>
    </source>
</evidence>
<sequence length="642" mass="65259">MMFRKPMRSVSVHRFATVVTTLALSVSGLVFSPAQANVPVDGNYNCTTGAIDGGSGNGYYQINNGVVTGGGFYAGGCTGAVVIPDGVTSIGLDAFLFGQDITSVNIPASVTSIGRSAFHANYKLTSITIPANVTSIGMNAFWGNSKLVIVTFAPGSKLATIGNEAFTANSLLKSITIPASVTSIGSSAFNGSPLLTDVVFKGNAPSIGTDAFKGVASSATAYIKSGATGFTTSGDPARWNRLAVSTSYYENVAFDTKGGSTIANRDFGGNITEPAAPTRDCSTFANWSATNGGPAVEFPYTPGAMENITLHANWNLIPCAGTPGSTPNSKVVSIPMGMTEANIPANDALPAIKLNLAGATGQAVVTVVPISNPDPANSPFSAGVSTKVVDISVTGITGNVTVCLDGGAGDSLFHFTGGAWVALPERSYVNGQVCGVTSSFSPFTAAVPAKTPAEIAAEIAAAAAAAERARLEAEAAAELASRTISAKQKYSLRSLASQTGIKIVSPKAKVTTTVAGSSKKVCTKSGSTLKTLVAGNCVVTYTVQEPKQTIKSFKSFAVGEVGSGSTLNAKTSYSMNAIASANGISASAKGKLSMTVAKSSKGICSKSGSNLKMLKAGTCNVTFTVQEPQPAATKTTKTFVVK</sequence>
<gene>
    <name evidence="2" type="ORF">UFOPK2171_00229</name>
</gene>
<dbReference type="SUPFAM" id="SSF52058">
    <property type="entry name" value="L domain-like"/>
    <property type="match status" value="1"/>
</dbReference>
<dbReference type="AlphaFoldDB" id="A0A6J6K1L3"/>
<evidence type="ECO:0000313" key="2">
    <source>
        <dbReference type="EMBL" id="CAB4643232.1"/>
    </source>
</evidence>